<dbReference type="PANTHER" id="PTHR38926:SF72">
    <property type="entry name" value="IM:7136021-RELATED"/>
    <property type="match status" value="1"/>
</dbReference>
<evidence type="ECO:0000313" key="1">
    <source>
        <dbReference type="EMBL" id="KAK0470501.1"/>
    </source>
</evidence>
<proteinExistence type="predicted"/>
<keyword evidence="2" id="KW-1185">Reference proteome</keyword>
<dbReference type="Proteomes" id="UP001175227">
    <property type="component" value="Unassembled WGS sequence"/>
</dbReference>
<evidence type="ECO:0008006" key="3">
    <source>
        <dbReference type="Google" id="ProtNLM"/>
    </source>
</evidence>
<accession>A0AA39T7U8</accession>
<gene>
    <name evidence="1" type="ORF">IW261DRAFT_1004093</name>
</gene>
<name>A0AA39T7U8_9AGAR</name>
<dbReference type="EMBL" id="JAUEPR010000063">
    <property type="protein sequence ID" value="KAK0470501.1"/>
    <property type="molecule type" value="Genomic_DNA"/>
</dbReference>
<dbReference type="AlphaFoldDB" id="A0AA39T7U8"/>
<sequence length="539" mass="61455">MNVTNLLFHLDAAAQSVPDPTFPPDPLNSDVSDILRATRPFLDTDRDWIIPNIEDLRRQVSVYDNLLNRIDEIRSKVQRRHDAVQKAMVVYSSTLAPVRHLPVDVLRSVFRKIQVSEWRTTSSHTPNFSQGPWTLSHVCGAWRDVVLSYPQLWSHIKLRYWYPRSEINRLAEVDSPPRHLLVALKAMILRSEQCPLDIVLQLDLDHDVDMVEEIFAMILEVSHRWRTLELQMSSNLLERLKMVHGRIPCLESLTLGSWETFQVGRAEPADDIRTLFADAPCIRNITLPLHGIYGLGDFVFPLHITHLAAPVENVANLGAYQSLVECHLGIKYGPNGSNSDISLPLHIFLPNVRRLFVRSIQILAHLCLPSLNHLTIAGVEIIVRRYVQVVNDFLRRSRCSLTRLAFYSTDGDDQSLIEDSLLFMETVVCLEVALSDDDDIFNALTSDKFLPNLQHLRLFSFGTHSSQDLLTDMISSRRRHLRSVMISCSSDDVGSINQQLAQIQQPGQHFIAIPRELEDTGSWQYGNFNLTNLDDVVDQ</sequence>
<evidence type="ECO:0000313" key="2">
    <source>
        <dbReference type="Proteomes" id="UP001175227"/>
    </source>
</evidence>
<dbReference type="PANTHER" id="PTHR38926">
    <property type="entry name" value="F-BOX DOMAIN CONTAINING PROTEIN, EXPRESSED"/>
    <property type="match status" value="1"/>
</dbReference>
<comment type="caution">
    <text evidence="1">The sequence shown here is derived from an EMBL/GenBank/DDBJ whole genome shotgun (WGS) entry which is preliminary data.</text>
</comment>
<organism evidence="1 2">
    <name type="scientific">Armillaria novae-zelandiae</name>
    <dbReference type="NCBI Taxonomy" id="153914"/>
    <lineage>
        <taxon>Eukaryota</taxon>
        <taxon>Fungi</taxon>
        <taxon>Dikarya</taxon>
        <taxon>Basidiomycota</taxon>
        <taxon>Agaricomycotina</taxon>
        <taxon>Agaricomycetes</taxon>
        <taxon>Agaricomycetidae</taxon>
        <taxon>Agaricales</taxon>
        <taxon>Marasmiineae</taxon>
        <taxon>Physalacriaceae</taxon>
        <taxon>Armillaria</taxon>
    </lineage>
</organism>
<reference evidence="1" key="1">
    <citation type="submission" date="2023-06" db="EMBL/GenBank/DDBJ databases">
        <authorList>
            <consortium name="Lawrence Berkeley National Laboratory"/>
            <person name="Ahrendt S."/>
            <person name="Sahu N."/>
            <person name="Indic B."/>
            <person name="Wong-Bajracharya J."/>
            <person name="Merenyi Z."/>
            <person name="Ke H.-M."/>
            <person name="Monk M."/>
            <person name="Kocsube S."/>
            <person name="Drula E."/>
            <person name="Lipzen A."/>
            <person name="Balint B."/>
            <person name="Henrissat B."/>
            <person name="Andreopoulos B."/>
            <person name="Martin F.M."/>
            <person name="Harder C.B."/>
            <person name="Rigling D."/>
            <person name="Ford K.L."/>
            <person name="Foster G.D."/>
            <person name="Pangilinan J."/>
            <person name="Papanicolaou A."/>
            <person name="Barry K."/>
            <person name="LaButti K."/>
            <person name="Viragh M."/>
            <person name="Koriabine M."/>
            <person name="Yan M."/>
            <person name="Riley R."/>
            <person name="Champramary S."/>
            <person name="Plett K.L."/>
            <person name="Tsai I.J."/>
            <person name="Slot J."/>
            <person name="Sipos G."/>
            <person name="Plett J."/>
            <person name="Nagy L.G."/>
            <person name="Grigoriev I.V."/>
        </authorList>
    </citation>
    <scope>NUCLEOTIDE SEQUENCE</scope>
    <source>
        <strain evidence="1">ICMP 16352</strain>
    </source>
</reference>
<protein>
    <recommendedName>
        <fullName evidence="3">F-box domain-containing protein</fullName>
    </recommendedName>
</protein>